<evidence type="ECO:0000313" key="10">
    <source>
        <dbReference type="Proteomes" id="UP000070578"/>
    </source>
</evidence>
<evidence type="ECO:0000256" key="8">
    <source>
        <dbReference type="HAMAP-Rule" id="MF_00478"/>
    </source>
</evidence>
<accession>A0A139BX13</accession>
<gene>
    <name evidence="8" type="primary">rnfE</name>
    <name evidence="9" type="ORF">AWT59_0410</name>
</gene>
<keyword evidence="6 8" id="KW-1133">Transmembrane helix</keyword>
<sequence>MTLQEFKDILYNGVWKQNTGLVQLLGMCPILAVSSSVVNGVSLGLATAVVMSLSGAAIAPIRDFVPNEARIPVFILIIAVLVTVIQFTMNAYMYSLFVVLGIFIPLIVTNCIVLARIEAFASKNPALQSALDGLAMGLGLTAVLAVLGGIREIFGHGTLLSGIDLVFGDAAKAWVITVVPNYHGFLLAILPPGAFITLGMLIAGKNWLNLRAEQKLKGGSATITPVDGGYAPAAH</sequence>
<feature type="transmembrane region" description="Helical" evidence="8">
    <location>
        <begin position="71"/>
        <end position="89"/>
    </location>
</feature>
<keyword evidence="8" id="KW-0997">Cell inner membrane</keyword>
<dbReference type="PATRIC" id="fig|1796491.3.peg.444"/>
<keyword evidence="5 8" id="KW-0249">Electron transport</keyword>
<dbReference type="NCBIfam" id="TIGR01948">
    <property type="entry name" value="rnfE"/>
    <property type="match status" value="1"/>
</dbReference>
<evidence type="ECO:0000256" key="4">
    <source>
        <dbReference type="ARBA" id="ARBA00022967"/>
    </source>
</evidence>
<dbReference type="NCBIfam" id="NF009070">
    <property type="entry name" value="PRK12405.1"/>
    <property type="match status" value="1"/>
</dbReference>
<dbReference type="InterPro" id="IPR003667">
    <property type="entry name" value="NqrDE/RnfAE"/>
</dbReference>
<protein>
    <recommendedName>
        <fullName evidence="8">Ion-translocating oxidoreductase complex subunit E</fullName>
        <ecNumber evidence="8">7.-.-.-</ecNumber>
    </recommendedName>
    <alternativeName>
        <fullName evidence="8">Rnf electron transport complex subunit E</fullName>
    </alternativeName>
</protein>
<keyword evidence="4 8" id="KW-1278">Translocase</keyword>
<comment type="similarity">
    <text evidence="8">Belongs to the NqrDE/RnfAE family.</text>
</comment>
<keyword evidence="3 8" id="KW-0812">Transmembrane</keyword>
<feature type="transmembrane region" description="Helical" evidence="8">
    <location>
        <begin position="95"/>
        <end position="117"/>
    </location>
</feature>
<dbReference type="HAMAP" id="MF_00478">
    <property type="entry name" value="RsxE_RnfE"/>
    <property type="match status" value="1"/>
</dbReference>
<dbReference type="Pfam" id="PF02508">
    <property type="entry name" value="Rnf-Nqr"/>
    <property type="match status" value="1"/>
</dbReference>
<name>A0A139BX13_9PROT</name>
<dbReference type="PANTHER" id="PTHR30586:SF0">
    <property type="entry name" value="ION-TRANSLOCATING OXIDOREDUCTASE COMPLEX SUBUNIT E"/>
    <property type="match status" value="1"/>
</dbReference>
<dbReference type="GO" id="GO:0022900">
    <property type="term" value="P:electron transport chain"/>
    <property type="evidence" value="ECO:0007669"/>
    <property type="project" value="UniProtKB-UniRule"/>
</dbReference>
<dbReference type="EMBL" id="LSLI01000005">
    <property type="protein sequence ID" value="KXS33529.1"/>
    <property type="molecule type" value="Genomic_DNA"/>
</dbReference>
<evidence type="ECO:0000256" key="3">
    <source>
        <dbReference type="ARBA" id="ARBA00022692"/>
    </source>
</evidence>
<dbReference type="PIRSF" id="PIRSF006102">
    <property type="entry name" value="NQR_DE"/>
    <property type="match status" value="1"/>
</dbReference>
<evidence type="ECO:0000256" key="2">
    <source>
        <dbReference type="ARBA" id="ARBA00022448"/>
    </source>
</evidence>
<feature type="transmembrane region" description="Helical" evidence="8">
    <location>
        <begin position="182"/>
        <end position="203"/>
    </location>
</feature>
<evidence type="ECO:0000256" key="7">
    <source>
        <dbReference type="ARBA" id="ARBA00023136"/>
    </source>
</evidence>
<feature type="transmembrane region" description="Helical" evidence="8">
    <location>
        <begin position="37"/>
        <end position="59"/>
    </location>
</feature>
<keyword evidence="8" id="KW-1003">Cell membrane</keyword>
<comment type="caution">
    <text evidence="9">The sequence shown here is derived from an EMBL/GenBank/DDBJ whole genome shotgun (WGS) entry which is preliminary data.</text>
</comment>
<keyword evidence="7 8" id="KW-0472">Membrane</keyword>
<evidence type="ECO:0000256" key="6">
    <source>
        <dbReference type="ARBA" id="ARBA00022989"/>
    </source>
</evidence>
<evidence type="ECO:0000256" key="5">
    <source>
        <dbReference type="ARBA" id="ARBA00022982"/>
    </source>
</evidence>
<evidence type="ECO:0000313" key="9">
    <source>
        <dbReference type="EMBL" id="KXS33529.1"/>
    </source>
</evidence>
<dbReference type="EC" id="7.-.-.-" evidence="8"/>
<dbReference type="PANTHER" id="PTHR30586">
    <property type="entry name" value="ELECTRON TRANSPORT COMPLEX PROTEIN RNFE"/>
    <property type="match status" value="1"/>
</dbReference>
<dbReference type="GO" id="GO:0012505">
    <property type="term" value="C:endomembrane system"/>
    <property type="evidence" value="ECO:0007669"/>
    <property type="project" value="UniProtKB-SubCell"/>
</dbReference>
<reference evidence="9 10" key="1">
    <citation type="submission" date="2016-02" db="EMBL/GenBank/DDBJ databases">
        <authorList>
            <person name="Wen L."/>
            <person name="He K."/>
            <person name="Yang H."/>
        </authorList>
    </citation>
    <scope>NUCLEOTIDE SEQUENCE [LARGE SCALE GENOMIC DNA]</scope>
    <source>
        <strain evidence="9">ShG14-8</strain>
    </source>
</reference>
<keyword evidence="2 8" id="KW-0813">Transport</keyword>
<dbReference type="Proteomes" id="UP000070578">
    <property type="component" value="Unassembled WGS sequence"/>
</dbReference>
<reference evidence="9 10" key="2">
    <citation type="submission" date="2016-03" db="EMBL/GenBank/DDBJ databases">
        <title>New uncultured bacterium of the family Gallionellaceae from acid mine drainage: description and reconstruction of genome based on metagenomic analysis of microbial community.</title>
        <authorList>
            <person name="Kadnikov V."/>
            <person name="Ivasenko D."/>
            <person name="Beletsky A."/>
            <person name="Mardanov A."/>
            <person name="Danilova E."/>
            <person name="Pimenov N."/>
            <person name="Karnachuk O."/>
            <person name="Ravin N."/>
        </authorList>
    </citation>
    <scope>NUCLEOTIDE SEQUENCE [LARGE SCALE GENOMIC DNA]</scope>
    <source>
        <strain evidence="9">ShG14-8</strain>
    </source>
</reference>
<comment type="function">
    <text evidence="8">Part of a membrane-bound complex that couples electron transfer with translocation of ions across the membrane.</text>
</comment>
<comment type="subunit">
    <text evidence="8">The complex is composed of six subunits: RnfA, RnfB, RnfC, RnfD, RnfE and RnfG.</text>
</comment>
<dbReference type="AlphaFoldDB" id="A0A139BX13"/>
<evidence type="ECO:0000256" key="1">
    <source>
        <dbReference type="ARBA" id="ARBA00004127"/>
    </source>
</evidence>
<comment type="subcellular location">
    <subcellularLocation>
        <location evidence="8">Cell inner membrane</location>
        <topology evidence="8">Multi-pass membrane protein</topology>
    </subcellularLocation>
    <subcellularLocation>
        <location evidence="1">Endomembrane system</location>
        <topology evidence="1">Multi-pass membrane protein</topology>
    </subcellularLocation>
</comment>
<feature type="transmembrane region" description="Helical" evidence="8">
    <location>
        <begin position="129"/>
        <end position="150"/>
    </location>
</feature>
<dbReference type="GO" id="GO:0005886">
    <property type="term" value="C:plasma membrane"/>
    <property type="evidence" value="ECO:0007669"/>
    <property type="project" value="UniProtKB-SubCell"/>
</dbReference>
<organism evidence="9 10">
    <name type="scientific">Candidatus Gallionella acididurans</name>
    <dbReference type="NCBI Taxonomy" id="1796491"/>
    <lineage>
        <taxon>Bacteria</taxon>
        <taxon>Pseudomonadati</taxon>
        <taxon>Pseudomonadota</taxon>
        <taxon>Betaproteobacteria</taxon>
        <taxon>Nitrosomonadales</taxon>
        <taxon>Gallionellaceae</taxon>
        <taxon>Gallionella</taxon>
    </lineage>
</organism>
<dbReference type="InterPro" id="IPR010968">
    <property type="entry name" value="RnfE"/>
</dbReference>
<proteinExistence type="inferred from homology"/>